<gene>
    <name evidence="2" type="ORF">Goklo_021204</name>
</gene>
<dbReference type="EMBL" id="JABFAB010000007">
    <property type="protein sequence ID" value="MBA0654130.1"/>
    <property type="molecule type" value="Genomic_DNA"/>
</dbReference>
<comment type="caution">
    <text evidence="2">The sequence shown here is derived from an EMBL/GenBank/DDBJ whole genome shotgun (WGS) entry which is preliminary data.</text>
</comment>
<proteinExistence type="predicted"/>
<accession>A0A7J8UUP6</accession>
<dbReference type="Proteomes" id="UP000593573">
    <property type="component" value="Unassembled WGS sequence"/>
</dbReference>
<feature type="region of interest" description="Disordered" evidence="1">
    <location>
        <begin position="106"/>
        <end position="142"/>
    </location>
</feature>
<evidence type="ECO:0000256" key="1">
    <source>
        <dbReference type="SAM" id="MobiDB-lite"/>
    </source>
</evidence>
<sequence>MVDAVMVDDDRTEETCAYRPWILVERKLRRNARDSRNSGSEDSPKASTKGKGSRMGIGLVVALLEVAVTLKEGVLDLAKHSTIVFKENNHPNSFELADDDRAEVLGNDDSTSKGQITGGKFSAGRNGRKLNKTKRDRESHFKMSSSSRVFLSKSVNNMVEHISSQIGKKGDTEGLKVVEKQLEVKDVI</sequence>
<dbReference type="OrthoDB" id="10438031at2759"/>
<protein>
    <submittedName>
        <fullName evidence="2">Uncharacterized protein</fullName>
    </submittedName>
</protein>
<feature type="region of interest" description="Disordered" evidence="1">
    <location>
        <begin position="32"/>
        <end position="52"/>
    </location>
</feature>
<name>A0A7J8UUP6_9ROSI</name>
<evidence type="ECO:0000313" key="2">
    <source>
        <dbReference type="EMBL" id="MBA0654130.1"/>
    </source>
</evidence>
<reference evidence="2 3" key="1">
    <citation type="journal article" date="2019" name="Genome Biol. Evol.">
        <title>Insights into the evolution of the New World diploid cottons (Gossypium, subgenus Houzingenia) based on genome sequencing.</title>
        <authorList>
            <person name="Grover C.E."/>
            <person name="Arick M.A. 2nd"/>
            <person name="Thrash A."/>
            <person name="Conover J.L."/>
            <person name="Sanders W.S."/>
            <person name="Peterson D.G."/>
            <person name="Frelichowski J.E."/>
            <person name="Scheffler J.A."/>
            <person name="Scheffler B.E."/>
            <person name="Wendel J.F."/>
        </authorList>
    </citation>
    <scope>NUCLEOTIDE SEQUENCE [LARGE SCALE GENOMIC DNA]</scope>
    <source>
        <strain evidence="2">57</strain>
        <tissue evidence="2">Leaf</tissue>
    </source>
</reference>
<keyword evidence="3" id="KW-1185">Reference proteome</keyword>
<organism evidence="2 3">
    <name type="scientific">Gossypium klotzschianum</name>
    <dbReference type="NCBI Taxonomy" id="34286"/>
    <lineage>
        <taxon>Eukaryota</taxon>
        <taxon>Viridiplantae</taxon>
        <taxon>Streptophyta</taxon>
        <taxon>Embryophyta</taxon>
        <taxon>Tracheophyta</taxon>
        <taxon>Spermatophyta</taxon>
        <taxon>Magnoliopsida</taxon>
        <taxon>eudicotyledons</taxon>
        <taxon>Gunneridae</taxon>
        <taxon>Pentapetalae</taxon>
        <taxon>rosids</taxon>
        <taxon>malvids</taxon>
        <taxon>Malvales</taxon>
        <taxon>Malvaceae</taxon>
        <taxon>Malvoideae</taxon>
        <taxon>Gossypium</taxon>
    </lineage>
</organism>
<evidence type="ECO:0000313" key="3">
    <source>
        <dbReference type="Proteomes" id="UP000593573"/>
    </source>
</evidence>
<dbReference type="AlphaFoldDB" id="A0A7J8UUP6"/>